<dbReference type="RefSeq" id="WP_095074822.1">
    <property type="nucleotide sequence ID" value="NZ_LT899436.1"/>
</dbReference>
<evidence type="ECO:0000313" key="2">
    <source>
        <dbReference type="EMBL" id="SNR17631.1"/>
    </source>
</evidence>
<organism evidence="2 3">
    <name type="scientific">Tenacibaculum jejuense</name>
    <dbReference type="NCBI Taxonomy" id="584609"/>
    <lineage>
        <taxon>Bacteria</taxon>
        <taxon>Pseudomonadati</taxon>
        <taxon>Bacteroidota</taxon>
        <taxon>Flavobacteriia</taxon>
        <taxon>Flavobacteriales</taxon>
        <taxon>Flavobacteriaceae</taxon>
        <taxon>Tenacibaculum</taxon>
    </lineage>
</organism>
<feature type="transmembrane region" description="Helical" evidence="1">
    <location>
        <begin position="88"/>
        <end position="120"/>
    </location>
</feature>
<dbReference type="KEGG" id="tje:TJEJU_4003"/>
<accession>A0A238UEP9</accession>
<dbReference type="AlphaFoldDB" id="A0A238UEP9"/>
<keyword evidence="3" id="KW-1185">Reference proteome</keyword>
<keyword evidence="1" id="KW-0812">Transmembrane</keyword>
<reference evidence="2 3" key="1">
    <citation type="submission" date="2017-07" db="EMBL/GenBank/DDBJ databases">
        <authorList>
            <person name="Sun Z.S."/>
            <person name="Albrecht U."/>
            <person name="Echele G."/>
            <person name="Lee C.C."/>
        </authorList>
    </citation>
    <scope>NUCLEOTIDE SEQUENCE [LARGE SCALE GENOMIC DNA]</scope>
    <source>
        <strain evidence="3">type strain: KCTC 22618</strain>
    </source>
</reference>
<keyword evidence="1" id="KW-0472">Membrane</keyword>
<gene>
    <name evidence="2" type="ORF">TJEJU_4003</name>
</gene>
<feature type="transmembrane region" description="Helical" evidence="1">
    <location>
        <begin position="56"/>
        <end position="76"/>
    </location>
</feature>
<keyword evidence="1" id="KW-1133">Transmembrane helix</keyword>
<dbReference type="OrthoDB" id="9991281at2"/>
<protein>
    <submittedName>
        <fullName evidence="2">Uncharacterized protein</fullName>
    </submittedName>
</protein>
<proteinExistence type="predicted"/>
<sequence length="127" mass="14786">MKKIVYAFLIITTLFLSVLRIDMETNLDRYGLVHREVPNESGFNVSMFPTGILEGYSGSMTIFVLLIINLMVLLFINYKYDSNNKKKGFFFLLLFGFSMMIFEETLIRSLGLIIISILIYKYVLDLR</sequence>
<dbReference type="Proteomes" id="UP000215214">
    <property type="component" value="Chromosome TJEJU"/>
</dbReference>
<evidence type="ECO:0000256" key="1">
    <source>
        <dbReference type="SAM" id="Phobius"/>
    </source>
</evidence>
<dbReference type="EMBL" id="LT899436">
    <property type="protein sequence ID" value="SNR17631.1"/>
    <property type="molecule type" value="Genomic_DNA"/>
</dbReference>
<name>A0A238UEP9_9FLAO</name>
<evidence type="ECO:0000313" key="3">
    <source>
        <dbReference type="Proteomes" id="UP000215214"/>
    </source>
</evidence>